<sequence length="112" mass="12935">MKKQAFANPEDAAAVGVEVKYNDPDVERVHRVHLNNLENIPLFILSGLFYTASNPNVMVALMLFRIFFVFRILHTVAQLFLHLRMFRSICFFCGLGINVFMLIMALLAFHQF</sequence>
<evidence type="ECO:0000256" key="13">
    <source>
        <dbReference type="ARBA" id="ARBA00023136"/>
    </source>
</evidence>
<evidence type="ECO:0000313" key="19">
    <source>
        <dbReference type="Proteomes" id="UP000291343"/>
    </source>
</evidence>
<evidence type="ECO:0000256" key="17">
    <source>
        <dbReference type="SAM" id="Phobius"/>
    </source>
</evidence>
<evidence type="ECO:0000256" key="16">
    <source>
        <dbReference type="ARBA" id="ARBA00049385"/>
    </source>
</evidence>
<comment type="similarity">
    <text evidence="4">Belongs to the MAPEG family.</text>
</comment>
<evidence type="ECO:0000256" key="3">
    <source>
        <dbReference type="ARBA" id="ARBA00004477"/>
    </source>
</evidence>
<keyword evidence="19" id="KW-1185">Reference proteome</keyword>
<keyword evidence="10 17" id="KW-1133">Transmembrane helix</keyword>
<dbReference type="GO" id="GO:0004364">
    <property type="term" value="F:glutathione transferase activity"/>
    <property type="evidence" value="ECO:0007669"/>
    <property type="project" value="UniProtKB-EC"/>
</dbReference>
<keyword evidence="12" id="KW-0496">Mitochondrion</keyword>
<dbReference type="InParanoid" id="A0A482X5G3"/>
<evidence type="ECO:0000256" key="5">
    <source>
        <dbReference type="ARBA" id="ARBA00012452"/>
    </source>
</evidence>
<evidence type="ECO:0000256" key="15">
    <source>
        <dbReference type="ARBA" id="ARBA00039397"/>
    </source>
</evidence>
<evidence type="ECO:0000256" key="1">
    <source>
        <dbReference type="ARBA" id="ARBA00003701"/>
    </source>
</evidence>
<dbReference type="SMR" id="A0A482X5G3"/>
<dbReference type="Proteomes" id="UP000291343">
    <property type="component" value="Unassembled WGS sequence"/>
</dbReference>
<evidence type="ECO:0000256" key="11">
    <source>
        <dbReference type="ARBA" id="ARBA00022990"/>
    </source>
</evidence>
<comment type="function">
    <text evidence="1">Conjugation of reduced glutathione to a wide number of exogenous and endogenous hydrophobic electrophiles.</text>
</comment>
<keyword evidence="6" id="KW-0808">Transferase</keyword>
<keyword evidence="11" id="KW-0007">Acetylation</keyword>
<dbReference type="EC" id="2.5.1.18" evidence="5"/>
<dbReference type="GO" id="GO:0005741">
    <property type="term" value="C:mitochondrial outer membrane"/>
    <property type="evidence" value="ECO:0007669"/>
    <property type="project" value="UniProtKB-SubCell"/>
</dbReference>
<name>A0A482X5G3_LAOST</name>
<evidence type="ECO:0000256" key="12">
    <source>
        <dbReference type="ARBA" id="ARBA00023128"/>
    </source>
</evidence>
<evidence type="ECO:0000256" key="7">
    <source>
        <dbReference type="ARBA" id="ARBA00022692"/>
    </source>
</evidence>
<dbReference type="InterPro" id="IPR023352">
    <property type="entry name" value="MAPEG-like_dom_sf"/>
</dbReference>
<keyword evidence="7 17" id="KW-0812">Transmembrane</keyword>
<dbReference type="InterPro" id="IPR001129">
    <property type="entry name" value="Membr-assoc_MAPEG"/>
</dbReference>
<reference evidence="18 19" key="1">
    <citation type="journal article" date="2017" name="Gigascience">
        <title>Genome sequence of the small brown planthopper, Laodelphax striatellus.</title>
        <authorList>
            <person name="Zhu J."/>
            <person name="Jiang F."/>
            <person name="Wang X."/>
            <person name="Yang P."/>
            <person name="Bao Y."/>
            <person name="Zhao W."/>
            <person name="Wang W."/>
            <person name="Lu H."/>
            <person name="Wang Q."/>
            <person name="Cui N."/>
            <person name="Li J."/>
            <person name="Chen X."/>
            <person name="Luo L."/>
            <person name="Yu J."/>
            <person name="Kang L."/>
            <person name="Cui F."/>
        </authorList>
    </citation>
    <scope>NUCLEOTIDE SEQUENCE [LARGE SCALE GENOMIC DNA]</scope>
    <source>
        <strain evidence="18">Lst14</strain>
    </source>
</reference>
<comment type="subcellular location">
    <subcellularLocation>
        <location evidence="3">Endoplasmic reticulum membrane</location>
        <topology evidence="3">Multi-pass membrane protein</topology>
    </subcellularLocation>
    <subcellularLocation>
        <location evidence="2">Mitochondrion outer membrane</location>
    </subcellularLocation>
</comment>
<comment type="catalytic activity">
    <reaction evidence="16">
        <text>RX + glutathione = an S-substituted glutathione + a halide anion + H(+)</text>
        <dbReference type="Rhea" id="RHEA:16437"/>
        <dbReference type="ChEBI" id="CHEBI:15378"/>
        <dbReference type="ChEBI" id="CHEBI:16042"/>
        <dbReference type="ChEBI" id="CHEBI:17792"/>
        <dbReference type="ChEBI" id="CHEBI:57925"/>
        <dbReference type="ChEBI" id="CHEBI:90779"/>
        <dbReference type="EC" id="2.5.1.18"/>
    </reaction>
    <physiologicalReaction direction="left-to-right" evidence="16">
        <dbReference type="Rhea" id="RHEA:16438"/>
    </physiologicalReaction>
</comment>
<dbReference type="SUPFAM" id="SSF161084">
    <property type="entry name" value="MAPEG domain-like"/>
    <property type="match status" value="1"/>
</dbReference>
<evidence type="ECO:0000256" key="9">
    <source>
        <dbReference type="ARBA" id="ARBA00022824"/>
    </source>
</evidence>
<comment type="caution">
    <text evidence="18">The sequence shown here is derived from an EMBL/GenBank/DDBJ whole genome shotgun (WGS) entry which is preliminary data.</text>
</comment>
<evidence type="ECO:0000313" key="18">
    <source>
        <dbReference type="EMBL" id="RZF40973.1"/>
    </source>
</evidence>
<dbReference type="Pfam" id="PF01124">
    <property type="entry name" value="MAPEG"/>
    <property type="match status" value="1"/>
</dbReference>
<dbReference type="PANTHER" id="PTHR10689">
    <property type="entry name" value="MICROSOMAL GLUTATHIONE S-TRANSFERASE 1"/>
    <property type="match status" value="1"/>
</dbReference>
<dbReference type="OrthoDB" id="193139at2759"/>
<dbReference type="EMBL" id="QKKF02017379">
    <property type="protein sequence ID" value="RZF40973.1"/>
    <property type="molecule type" value="Genomic_DNA"/>
</dbReference>
<keyword evidence="8" id="KW-1000">Mitochondrion outer membrane</keyword>
<protein>
    <recommendedName>
        <fullName evidence="15">Microsomal glutathione S-transferase 1</fullName>
        <ecNumber evidence="5">2.5.1.18</ecNumber>
    </recommendedName>
</protein>
<evidence type="ECO:0000256" key="4">
    <source>
        <dbReference type="ARBA" id="ARBA00010459"/>
    </source>
</evidence>
<dbReference type="GO" id="GO:0005789">
    <property type="term" value="C:endoplasmic reticulum membrane"/>
    <property type="evidence" value="ECO:0007669"/>
    <property type="project" value="UniProtKB-SubCell"/>
</dbReference>
<proteinExistence type="inferred from homology"/>
<dbReference type="InterPro" id="IPR040162">
    <property type="entry name" value="MGST1-like"/>
</dbReference>
<keyword evidence="9" id="KW-0256">Endoplasmic reticulum</keyword>
<dbReference type="AlphaFoldDB" id="A0A482X5G3"/>
<dbReference type="STRING" id="195883.A0A482X5G3"/>
<accession>A0A482X5G3</accession>
<dbReference type="Gene3D" id="1.20.120.550">
    <property type="entry name" value="Membrane associated eicosanoid/glutathione metabolism-like domain"/>
    <property type="match status" value="1"/>
</dbReference>
<feature type="transmembrane region" description="Helical" evidence="17">
    <location>
        <begin position="57"/>
        <end position="77"/>
    </location>
</feature>
<evidence type="ECO:0000256" key="6">
    <source>
        <dbReference type="ARBA" id="ARBA00022679"/>
    </source>
</evidence>
<evidence type="ECO:0000256" key="14">
    <source>
        <dbReference type="ARBA" id="ARBA00038540"/>
    </source>
</evidence>
<feature type="transmembrane region" description="Helical" evidence="17">
    <location>
        <begin position="89"/>
        <end position="109"/>
    </location>
</feature>
<evidence type="ECO:0000256" key="2">
    <source>
        <dbReference type="ARBA" id="ARBA00004294"/>
    </source>
</evidence>
<keyword evidence="13 17" id="KW-0472">Membrane</keyword>
<gene>
    <name evidence="18" type="ORF">LSTR_LSTR013184</name>
</gene>
<organism evidence="18 19">
    <name type="scientific">Laodelphax striatellus</name>
    <name type="common">Small brown planthopper</name>
    <name type="synonym">Delphax striatella</name>
    <dbReference type="NCBI Taxonomy" id="195883"/>
    <lineage>
        <taxon>Eukaryota</taxon>
        <taxon>Metazoa</taxon>
        <taxon>Ecdysozoa</taxon>
        <taxon>Arthropoda</taxon>
        <taxon>Hexapoda</taxon>
        <taxon>Insecta</taxon>
        <taxon>Pterygota</taxon>
        <taxon>Neoptera</taxon>
        <taxon>Paraneoptera</taxon>
        <taxon>Hemiptera</taxon>
        <taxon>Auchenorrhyncha</taxon>
        <taxon>Fulgoroidea</taxon>
        <taxon>Delphacidae</taxon>
        <taxon>Criomorphinae</taxon>
        <taxon>Laodelphax</taxon>
    </lineage>
</organism>
<comment type="subunit">
    <text evidence="14">Homotrimer; The trimer binds only one molecule of glutathione.</text>
</comment>
<evidence type="ECO:0000256" key="8">
    <source>
        <dbReference type="ARBA" id="ARBA00022787"/>
    </source>
</evidence>
<dbReference type="PANTHER" id="PTHR10689:SF6">
    <property type="entry name" value="MICROSOMAL GLUTATHIONE S-TRANSFERASE 1"/>
    <property type="match status" value="1"/>
</dbReference>
<evidence type="ECO:0000256" key="10">
    <source>
        <dbReference type="ARBA" id="ARBA00022989"/>
    </source>
</evidence>